<dbReference type="RefSeq" id="XP_051358708.1">
    <property type="nucleotide sequence ID" value="XM_051510370.1"/>
</dbReference>
<proteinExistence type="inferred from homology"/>
<dbReference type="Proteomes" id="UP001055219">
    <property type="component" value="Unassembled WGS sequence"/>
</dbReference>
<evidence type="ECO:0000313" key="4">
    <source>
        <dbReference type="Proteomes" id="UP001055219"/>
    </source>
</evidence>
<dbReference type="EMBL" id="JAGIXG020000095">
    <property type="protein sequence ID" value="KAI6777852.1"/>
    <property type="molecule type" value="Genomic_DNA"/>
</dbReference>
<reference evidence="3" key="2">
    <citation type="submission" date="2022-07" db="EMBL/GenBank/DDBJ databases">
        <authorList>
            <person name="Goncalves M.F.M."/>
            <person name="Hilario S."/>
            <person name="Van De Peer Y."/>
            <person name="Esteves A.C."/>
            <person name="Alves A."/>
        </authorList>
    </citation>
    <scope>NUCLEOTIDE SEQUENCE</scope>
    <source>
        <strain evidence="3">MUM 19.33</strain>
    </source>
</reference>
<dbReference type="AlphaFoldDB" id="A0A9P9XU59"/>
<dbReference type="Gene3D" id="3.30.70.100">
    <property type="match status" value="1"/>
</dbReference>
<keyword evidence="4" id="KW-1185">Reference proteome</keyword>
<dbReference type="GeneID" id="75829258"/>
<gene>
    <name evidence="3" type="ORF">J7T54_002750</name>
</gene>
<organism evidence="3 4">
    <name type="scientific">Emericellopsis cladophorae</name>
    <dbReference type="NCBI Taxonomy" id="2686198"/>
    <lineage>
        <taxon>Eukaryota</taxon>
        <taxon>Fungi</taxon>
        <taxon>Dikarya</taxon>
        <taxon>Ascomycota</taxon>
        <taxon>Pezizomycotina</taxon>
        <taxon>Sordariomycetes</taxon>
        <taxon>Hypocreomycetidae</taxon>
        <taxon>Hypocreales</taxon>
        <taxon>Bionectriaceae</taxon>
        <taxon>Emericellopsis</taxon>
    </lineage>
</organism>
<evidence type="ECO:0000313" key="3">
    <source>
        <dbReference type="EMBL" id="KAI6777852.1"/>
    </source>
</evidence>
<sequence>MASGDRRTGHERIDHTFNFPQFDYDAPGTLFQPAIKIQFFFSKLADVSWQHFSKHCAHVHADMTVAAEAFGAFNVRRYTQQYQSPSTKGKAIALGMSPLDYDACSTMWFANWEDAENFFAAPSLCQLSEDCKHFMDTSRGIKVFAGQEVICFGKAIPDVDSHDGVTEHKKSNS</sequence>
<dbReference type="InterPro" id="IPR009799">
    <property type="entry name" value="EthD_dom"/>
</dbReference>
<comment type="caution">
    <text evidence="3">The sequence shown here is derived from an EMBL/GenBank/DDBJ whole genome shotgun (WGS) entry which is preliminary data.</text>
</comment>
<feature type="domain" description="EthD" evidence="2">
    <location>
        <begin position="46"/>
        <end position="138"/>
    </location>
</feature>
<dbReference type="GO" id="GO:0016491">
    <property type="term" value="F:oxidoreductase activity"/>
    <property type="evidence" value="ECO:0007669"/>
    <property type="project" value="InterPro"/>
</dbReference>
<dbReference type="InterPro" id="IPR011008">
    <property type="entry name" value="Dimeric_a/b-barrel"/>
</dbReference>
<evidence type="ECO:0000259" key="2">
    <source>
        <dbReference type="Pfam" id="PF07110"/>
    </source>
</evidence>
<dbReference type="OrthoDB" id="3454835at2759"/>
<comment type="similarity">
    <text evidence="1">Belongs to the tpcK family.</text>
</comment>
<name>A0A9P9XU59_9HYPO</name>
<dbReference type="SUPFAM" id="SSF54909">
    <property type="entry name" value="Dimeric alpha+beta barrel"/>
    <property type="match status" value="1"/>
</dbReference>
<evidence type="ECO:0000256" key="1">
    <source>
        <dbReference type="ARBA" id="ARBA00005986"/>
    </source>
</evidence>
<dbReference type="Pfam" id="PF07110">
    <property type="entry name" value="EthD"/>
    <property type="match status" value="1"/>
</dbReference>
<reference evidence="3" key="1">
    <citation type="journal article" date="2021" name="J Fungi (Basel)">
        <title>Genomic and Metabolomic Analyses of the Marine Fungus Emericellopsis cladophorae: Insights into Saltwater Adaptability Mechanisms and Its Biosynthetic Potential.</title>
        <authorList>
            <person name="Goncalves M.F.M."/>
            <person name="Hilario S."/>
            <person name="Van de Peer Y."/>
            <person name="Esteves A.C."/>
            <person name="Alves A."/>
        </authorList>
    </citation>
    <scope>NUCLEOTIDE SEQUENCE</scope>
    <source>
        <strain evidence="3">MUM 19.33</strain>
    </source>
</reference>
<accession>A0A9P9XU59</accession>
<protein>
    <recommendedName>
        <fullName evidence="2">EthD domain-containing protein</fullName>
    </recommendedName>
</protein>